<dbReference type="AlphaFoldDB" id="A0AA88H5K8"/>
<dbReference type="Pfam" id="PF00732">
    <property type="entry name" value="GMC_oxred_N"/>
    <property type="match status" value="1"/>
</dbReference>
<dbReference type="SUPFAM" id="SSF51905">
    <property type="entry name" value="FAD/NAD(P)-binding domain"/>
    <property type="match status" value="1"/>
</dbReference>
<accession>A0AA88H5K8</accession>
<dbReference type="InterPro" id="IPR007867">
    <property type="entry name" value="GMC_OxRtase_C"/>
</dbReference>
<dbReference type="PIRSF" id="PIRSF000137">
    <property type="entry name" value="Alcohol_oxidase"/>
    <property type="match status" value="1"/>
</dbReference>
<gene>
    <name evidence="4" type="ORF">QYM36_017891</name>
</gene>
<dbReference type="InterPro" id="IPR012132">
    <property type="entry name" value="GMC_OxRdtase"/>
</dbReference>
<dbReference type="InterPro" id="IPR000172">
    <property type="entry name" value="GMC_OxRdtase_N"/>
</dbReference>
<evidence type="ECO:0000259" key="3">
    <source>
        <dbReference type="PROSITE" id="PS00624"/>
    </source>
</evidence>
<keyword evidence="2" id="KW-0285">Flavoprotein</keyword>
<dbReference type="GO" id="GO:0050660">
    <property type="term" value="F:flavin adenine dinucleotide binding"/>
    <property type="evidence" value="ECO:0007669"/>
    <property type="project" value="InterPro"/>
</dbReference>
<name>A0AA88H5K8_ARTSF</name>
<reference evidence="4" key="1">
    <citation type="submission" date="2023-07" db="EMBL/GenBank/DDBJ databases">
        <title>Chromosome-level genome assembly of Artemia franciscana.</title>
        <authorList>
            <person name="Jo E."/>
        </authorList>
    </citation>
    <scope>NUCLEOTIDE SEQUENCE</scope>
    <source>
        <tissue evidence="4">Whole body</tissue>
    </source>
</reference>
<sequence>MGLWMVPFIISMSPFFEDQWKIKSIPIDEMHKTYDFIIVGSGSAGSVIASRLSEISHWNILLLEAGGDEIQFGRVPALAAYMQLTDLDWKYKTEPQPTACLAFQGNRCSWPRGKVLGGCSVLNYMLYVRGNRRDYDTWAALGNYGWDYESILPYFKKPEDNKNPKYAADKRYHGTGGMLNVEEAPYKTELADAFVEAGVELGYENRDCNAEFQTGFMIPQGTIKKGWRQSTATAFLRPVKTRKNLHISTNSHVTKILINPLTKHAHGVVFERNGQVITKYARKEIIVSSGAIGSPQLLMVSGVGPKEHLLKHGIPVYADLDVGSNLQDHIASGWPTFVLEKPVSLNYPRVVGLSSAIGWYLGKGPGTVMGGVEGMAWVKTKYANQTDDFPDIEFHFVSGSAASDGGIQVRRASGLTYETWSKYYEPLTFKETISIAVMLLRPRSNGYIRLRSADPHDKPLIYPNYLVDEQDSKVLVDGVKIAIAVGATD</sequence>
<evidence type="ECO:0000313" key="5">
    <source>
        <dbReference type="Proteomes" id="UP001187531"/>
    </source>
</evidence>
<dbReference type="PANTHER" id="PTHR11552">
    <property type="entry name" value="GLUCOSE-METHANOL-CHOLINE GMC OXIDOREDUCTASE"/>
    <property type="match status" value="1"/>
</dbReference>
<protein>
    <recommendedName>
        <fullName evidence="3">Glucose-methanol-choline oxidoreductase N-terminal domain-containing protein</fullName>
    </recommendedName>
</protein>
<proteinExistence type="inferred from homology"/>
<evidence type="ECO:0000313" key="4">
    <source>
        <dbReference type="EMBL" id="KAK2703759.1"/>
    </source>
</evidence>
<dbReference type="Gene3D" id="3.30.560.10">
    <property type="entry name" value="Glucose Oxidase, domain 3"/>
    <property type="match status" value="1"/>
</dbReference>
<feature type="binding site" evidence="2">
    <location>
        <position position="115"/>
    </location>
    <ligand>
        <name>FAD</name>
        <dbReference type="ChEBI" id="CHEBI:57692"/>
    </ligand>
</feature>
<keyword evidence="5" id="KW-1185">Reference proteome</keyword>
<feature type="binding site" evidence="2">
    <location>
        <position position="253"/>
    </location>
    <ligand>
        <name>FAD</name>
        <dbReference type="ChEBI" id="CHEBI:57692"/>
    </ligand>
</feature>
<dbReference type="Gene3D" id="3.50.50.60">
    <property type="entry name" value="FAD/NAD(P)-binding domain"/>
    <property type="match status" value="1"/>
</dbReference>
<dbReference type="GO" id="GO:0016614">
    <property type="term" value="F:oxidoreductase activity, acting on CH-OH group of donors"/>
    <property type="evidence" value="ECO:0007669"/>
    <property type="project" value="InterPro"/>
</dbReference>
<dbReference type="PANTHER" id="PTHR11552:SF227">
    <property type="entry name" value="GLUCOSE DEHYDROGENASE [FAD, QUINONE]-LIKE PROTEIN"/>
    <property type="match status" value="1"/>
</dbReference>
<comment type="similarity">
    <text evidence="1">Belongs to the GMC oxidoreductase family.</text>
</comment>
<dbReference type="Pfam" id="PF05199">
    <property type="entry name" value="GMC_oxred_C"/>
    <property type="match status" value="1"/>
</dbReference>
<keyword evidence="2" id="KW-0274">FAD</keyword>
<feature type="non-terminal residue" evidence="4">
    <location>
        <position position="489"/>
    </location>
</feature>
<organism evidence="4 5">
    <name type="scientific">Artemia franciscana</name>
    <name type="common">Brine shrimp</name>
    <name type="synonym">Artemia sanfranciscana</name>
    <dbReference type="NCBI Taxonomy" id="6661"/>
    <lineage>
        <taxon>Eukaryota</taxon>
        <taxon>Metazoa</taxon>
        <taxon>Ecdysozoa</taxon>
        <taxon>Arthropoda</taxon>
        <taxon>Crustacea</taxon>
        <taxon>Branchiopoda</taxon>
        <taxon>Anostraca</taxon>
        <taxon>Artemiidae</taxon>
        <taxon>Artemia</taxon>
    </lineage>
</organism>
<dbReference type="Proteomes" id="UP001187531">
    <property type="component" value="Unassembled WGS sequence"/>
</dbReference>
<evidence type="ECO:0000256" key="2">
    <source>
        <dbReference type="PIRSR" id="PIRSR000137-2"/>
    </source>
</evidence>
<comment type="caution">
    <text evidence="4">The sequence shown here is derived from an EMBL/GenBank/DDBJ whole genome shotgun (WGS) entry which is preliminary data.</text>
</comment>
<evidence type="ECO:0000256" key="1">
    <source>
        <dbReference type="ARBA" id="ARBA00010790"/>
    </source>
</evidence>
<dbReference type="EMBL" id="JAVRJZ010000078">
    <property type="protein sequence ID" value="KAK2703759.1"/>
    <property type="molecule type" value="Genomic_DNA"/>
</dbReference>
<dbReference type="InterPro" id="IPR036188">
    <property type="entry name" value="FAD/NAD-bd_sf"/>
</dbReference>
<dbReference type="PROSITE" id="PS00624">
    <property type="entry name" value="GMC_OXRED_2"/>
    <property type="match status" value="1"/>
</dbReference>
<comment type="cofactor">
    <cofactor evidence="2">
        <name>FAD</name>
        <dbReference type="ChEBI" id="CHEBI:57692"/>
    </cofactor>
</comment>
<feature type="domain" description="Glucose-methanol-choline oxidoreductase N-terminal" evidence="3">
    <location>
        <begin position="290"/>
        <end position="304"/>
    </location>
</feature>
<dbReference type="SUPFAM" id="SSF54373">
    <property type="entry name" value="FAD-linked reductases, C-terminal domain"/>
    <property type="match status" value="1"/>
</dbReference>